<keyword evidence="1" id="KW-1133">Transmembrane helix</keyword>
<sequence length="123" mass="13290">MATGKTMRKAQRHDARWRPRGGWAIWVLGALLVAGLAAWQWGEPVRAQAEVATAYGARTACSCRHLGGRDLASCKGDFLPGMEAVFLSEDADAKSVTARVPLVASATAQYREGFGCVLEPWRS</sequence>
<dbReference type="EMBL" id="JBHRSU010000002">
    <property type="protein sequence ID" value="MFC3099797.1"/>
    <property type="molecule type" value="Genomic_DNA"/>
</dbReference>
<dbReference type="Proteomes" id="UP001595378">
    <property type="component" value="Unassembled WGS sequence"/>
</dbReference>
<evidence type="ECO:0000256" key="1">
    <source>
        <dbReference type="SAM" id="Phobius"/>
    </source>
</evidence>
<evidence type="ECO:0008006" key="4">
    <source>
        <dbReference type="Google" id="ProtNLM"/>
    </source>
</evidence>
<evidence type="ECO:0000313" key="2">
    <source>
        <dbReference type="EMBL" id="MFC3099797.1"/>
    </source>
</evidence>
<comment type="caution">
    <text evidence="2">The sequence shown here is derived from an EMBL/GenBank/DDBJ whole genome shotgun (WGS) entry which is preliminary data.</text>
</comment>
<accession>A0ABV7EDW1</accession>
<keyword evidence="1" id="KW-0472">Membrane</keyword>
<gene>
    <name evidence="2" type="ORF">ACFODK_02715</name>
</gene>
<name>A0ABV7EDW1_9SPHN</name>
<organism evidence="2 3">
    <name type="scientific">Alteraurantiacibacter lauratis</name>
    <dbReference type="NCBI Taxonomy" id="2054627"/>
    <lineage>
        <taxon>Bacteria</taxon>
        <taxon>Pseudomonadati</taxon>
        <taxon>Pseudomonadota</taxon>
        <taxon>Alphaproteobacteria</taxon>
        <taxon>Sphingomonadales</taxon>
        <taxon>Erythrobacteraceae</taxon>
        <taxon>Alteraurantiacibacter</taxon>
    </lineage>
</organism>
<keyword evidence="3" id="KW-1185">Reference proteome</keyword>
<protein>
    <recommendedName>
        <fullName evidence="4">Amidase</fullName>
    </recommendedName>
</protein>
<dbReference type="RefSeq" id="WP_336920395.1">
    <property type="nucleotide sequence ID" value="NZ_JBANRN010000016.1"/>
</dbReference>
<reference evidence="3" key="1">
    <citation type="journal article" date="2019" name="Int. J. Syst. Evol. Microbiol.">
        <title>The Global Catalogue of Microorganisms (GCM) 10K type strain sequencing project: providing services to taxonomists for standard genome sequencing and annotation.</title>
        <authorList>
            <consortium name="The Broad Institute Genomics Platform"/>
            <consortium name="The Broad Institute Genome Sequencing Center for Infectious Disease"/>
            <person name="Wu L."/>
            <person name="Ma J."/>
        </authorList>
    </citation>
    <scope>NUCLEOTIDE SEQUENCE [LARGE SCALE GENOMIC DNA]</scope>
    <source>
        <strain evidence="3">KCTC 52606</strain>
    </source>
</reference>
<keyword evidence="1" id="KW-0812">Transmembrane</keyword>
<feature type="transmembrane region" description="Helical" evidence="1">
    <location>
        <begin position="21"/>
        <end position="41"/>
    </location>
</feature>
<evidence type="ECO:0000313" key="3">
    <source>
        <dbReference type="Proteomes" id="UP001595378"/>
    </source>
</evidence>
<proteinExistence type="predicted"/>